<gene>
    <name evidence="1" type="ORF">SAMN04487850_0251</name>
</gene>
<dbReference type="AlphaFoldDB" id="A0A1I0M3J3"/>
<sequence length="146" mass="17068">MKPSEQTLQQLDRAIRKIADKFPPADEYSQMTDIHIRVTQETGEVTAFNDDDEEITRFVIEQWIGNTDDDFYDQIASIIRRSIEANKENIEKMSILKPFSFVLEDEDKESLEELYLVDDEVVMINPELMAGLDEDLNDFMEKLLKD</sequence>
<proteinExistence type="predicted"/>
<protein>
    <submittedName>
        <fullName evidence="1">Uncharacterized protein</fullName>
    </submittedName>
</protein>
<evidence type="ECO:0000313" key="2">
    <source>
        <dbReference type="Proteomes" id="UP000199373"/>
    </source>
</evidence>
<organism evidence="1 2">
    <name type="scientific">Prevotella aff. ruminicola Tc2-24</name>
    <dbReference type="NCBI Taxonomy" id="81582"/>
    <lineage>
        <taxon>Bacteria</taxon>
        <taxon>Pseudomonadati</taxon>
        <taxon>Bacteroidota</taxon>
        <taxon>Bacteroidia</taxon>
        <taxon>Bacteroidales</taxon>
        <taxon>Prevotellaceae</taxon>
        <taxon>Prevotella</taxon>
    </lineage>
</organism>
<dbReference type="EMBL" id="FOIQ01000001">
    <property type="protein sequence ID" value="SEV82534.1"/>
    <property type="molecule type" value="Genomic_DNA"/>
</dbReference>
<dbReference type="RefSeq" id="WP_091899351.1">
    <property type="nucleotide sequence ID" value="NZ_FOIQ01000001.1"/>
</dbReference>
<keyword evidence="2" id="KW-1185">Reference proteome</keyword>
<reference evidence="1 2" key="1">
    <citation type="submission" date="2016-10" db="EMBL/GenBank/DDBJ databases">
        <authorList>
            <person name="de Groot N.N."/>
        </authorList>
    </citation>
    <scope>NUCLEOTIDE SEQUENCE [LARGE SCALE GENOMIC DNA]</scope>
    <source>
        <strain evidence="1 2">TC2-24</strain>
    </source>
</reference>
<name>A0A1I0M3J3_9BACT</name>
<dbReference type="Proteomes" id="UP000199373">
    <property type="component" value="Unassembled WGS sequence"/>
</dbReference>
<accession>A0A1I0M3J3</accession>
<evidence type="ECO:0000313" key="1">
    <source>
        <dbReference type="EMBL" id="SEV82534.1"/>
    </source>
</evidence>